<dbReference type="EMBL" id="JPKZ01000517">
    <property type="protein sequence ID" value="KHN86792.1"/>
    <property type="molecule type" value="Genomic_DNA"/>
</dbReference>
<organism evidence="2 3">
    <name type="scientific">Toxocara canis</name>
    <name type="common">Canine roundworm</name>
    <dbReference type="NCBI Taxonomy" id="6265"/>
    <lineage>
        <taxon>Eukaryota</taxon>
        <taxon>Metazoa</taxon>
        <taxon>Ecdysozoa</taxon>
        <taxon>Nematoda</taxon>
        <taxon>Chromadorea</taxon>
        <taxon>Rhabditida</taxon>
        <taxon>Spirurina</taxon>
        <taxon>Ascaridomorpha</taxon>
        <taxon>Ascaridoidea</taxon>
        <taxon>Toxocaridae</taxon>
        <taxon>Toxocara</taxon>
    </lineage>
</organism>
<dbReference type="SUPFAM" id="SSF48452">
    <property type="entry name" value="TPR-like"/>
    <property type="match status" value="1"/>
</dbReference>
<accession>A0A0B2VZP6</accession>
<evidence type="ECO:0000313" key="3">
    <source>
        <dbReference type="Proteomes" id="UP000031036"/>
    </source>
</evidence>
<keyword evidence="3" id="KW-1185">Reference proteome</keyword>
<gene>
    <name evidence="2" type="ORF">Tcan_07835</name>
</gene>
<name>A0A0B2VZP6_TOXCA</name>
<dbReference type="STRING" id="6265.A0A0B2VZP6"/>
<dbReference type="OrthoDB" id="626167at2759"/>
<protein>
    <recommendedName>
        <fullName evidence="4">TPR_REGION domain-containing protein</fullName>
    </recommendedName>
</protein>
<evidence type="ECO:0000313" key="2">
    <source>
        <dbReference type="EMBL" id="KHN86792.1"/>
    </source>
</evidence>
<sequence>ILNFCKQLPYFDCIDDTEGKCETLRHLIEEKRINNDVLWTLKLCHSRVAISLQGSIDLQVMVLEESAETALRVRCSDEALKFTEKALAICVKLRHPRTVTILISLCSLYKKLAMNNKAMLILHEYVRSASNESPTHDVLYQIAICHLRNDDPEVALKYFNDACNATDDENLKARYEYAVCCCYFFLKDYPKSLEHLRKSRQLKAHCNVHEQDEHMQFKDRLEEAVIEWFCGESIRSLETIQEIANKYFDVSVSMALDDSCLYEVLECESFVGVSSLHAQMMHECANFLRQYLNDYVSNDVDEQEWDEVSLLRMRNDEYALMRLLSAILIICICLLNVDNLIESLIIAERLLWHELKSANLPSTIYPVIDLESIRVCLNEIQQPLLYRFPVDQFSLFWHIQKCGTIRIFFIREESSSNRLSLFYGHFLEQIFLQSNIKKCEPNEFEQISSSSRVMVNVDLFGIEYEHRIALHNFYHSVPPRQILIGLLTAGTNREPSEIDHVSCTTEDDLIWKLQVCSVAVMDCSRIKLDIASVVQHRISVHIAILLNSTSNKLVNALLLAGALCVIQINQCYQNNLNTFLHKIINGATVEDCVSEIDGTRLRIYGNRCAKGHRDELSLWRKAVLANYDNKLPHTGDSKFAELLTELTELSSSRRTRLMNVMASNNSHDIHMFINELEGEFEQCANNDASSLSNDPNAMIESTSSKEIAKLFSLSKRIFQDHLYGTNSVDFVHFKDDHLSELMKSFATKEREGKRRNRKKKAVMTRGCWSEGEGSRRSSFSEGNTDTEAVVIDMELER</sequence>
<reference evidence="2 3" key="1">
    <citation type="submission" date="2014-11" db="EMBL/GenBank/DDBJ databases">
        <title>Genetic blueprint of the zoonotic pathogen Toxocara canis.</title>
        <authorList>
            <person name="Zhu X.-Q."/>
            <person name="Korhonen P.K."/>
            <person name="Cai H."/>
            <person name="Young N.D."/>
            <person name="Nejsum P."/>
            <person name="von Samson-Himmelstjerna G."/>
            <person name="Boag P.R."/>
            <person name="Tan P."/>
            <person name="Li Q."/>
            <person name="Min J."/>
            <person name="Yang Y."/>
            <person name="Wang X."/>
            <person name="Fang X."/>
            <person name="Hall R.S."/>
            <person name="Hofmann A."/>
            <person name="Sternberg P.W."/>
            <person name="Jex A.R."/>
            <person name="Gasser R.B."/>
        </authorList>
    </citation>
    <scope>NUCLEOTIDE SEQUENCE [LARGE SCALE GENOMIC DNA]</scope>
    <source>
        <strain evidence="2">PN_DK_2014</strain>
    </source>
</reference>
<dbReference type="Gene3D" id="1.25.40.10">
    <property type="entry name" value="Tetratricopeptide repeat domain"/>
    <property type="match status" value="1"/>
</dbReference>
<feature type="non-terminal residue" evidence="2">
    <location>
        <position position="1"/>
    </location>
</feature>
<dbReference type="AlphaFoldDB" id="A0A0B2VZP6"/>
<dbReference type="Proteomes" id="UP000031036">
    <property type="component" value="Unassembled WGS sequence"/>
</dbReference>
<dbReference type="OMA" id="AMANIHF"/>
<proteinExistence type="predicted"/>
<dbReference type="InterPro" id="IPR011990">
    <property type="entry name" value="TPR-like_helical_dom_sf"/>
</dbReference>
<comment type="caution">
    <text evidence="2">The sequence shown here is derived from an EMBL/GenBank/DDBJ whole genome shotgun (WGS) entry which is preliminary data.</text>
</comment>
<feature type="region of interest" description="Disordered" evidence="1">
    <location>
        <begin position="749"/>
        <end position="797"/>
    </location>
</feature>
<feature type="compositionally biased region" description="Basic residues" evidence="1">
    <location>
        <begin position="753"/>
        <end position="762"/>
    </location>
</feature>
<evidence type="ECO:0008006" key="4">
    <source>
        <dbReference type="Google" id="ProtNLM"/>
    </source>
</evidence>
<evidence type="ECO:0000256" key="1">
    <source>
        <dbReference type="SAM" id="MobiDB-lite"/>
    </source>
</evidence>